<dbReference type="RefSeq" id="XP_044551215.1">
    <property type="nucleotide sequence ID" value="XM_044690875.1"/>
</dbReference>
<feature type="transmembrane region" description="Helical" evidence="2">
    <location>
        <begin position="279"/>
        <end position="298"/>
    </location>
</feature>
<evidence type="ECO:0000256" key="2">
    <source>
        <dbReference type="SAM" id="Phobius"/>
    </source>
</evidence>
<gene>
    <name evidence="3" type="ORF">C9374_001555</name>
</gene>
<feature type="compositionally biased region" description="Pro residues" evidence="1">
    <location>
        <begin position="225"/>
        <end position="239"/>
    </location>
</feature>
<reference evidence="3 4" key="1">
    <citation type="journal article" date="2018" name="BMC Genomics">
        <title>The genome of Naegleria lovaniensis, the basis for a comparative approach to unravel pathogenicity factors of the human pathogenic amoeba N. fowleri.</title>
        <authorList>
            <person name="Liechti N."/>
            <person name="Schurch N."/>
            <person name="Bruggmann R."/>
            <person name="Wittwer M."/>
        </authorList>
    </citation>
    <scope>NUCLEOTIDE SEQUENCE [LARGE SCALE GENOMIC DNA]</scope>
    <source>
        <strain evidence="3 4">ATCC 30569</strain>
    </source>
</reference>
<sequence length="302" mass="32856">MVCHTPNLAPSLHRMTRHHHVLLYLVFILCCCCFSTLSSFTLAQNFTNCYQANSNAVKFKIEWTIDEPKNQFRALVTIPNGKGWGAFGLKQFTGTSGMKGASITMGYSSNKINEYIASTNGLPAIRSKNFFITAASNVTVAGVNYLYVIRNLTRPIGAPSDYFAFSKNITIDLLFAGNPNQVPTSPTSFLSHGTGNYLYLSNFAFYTSRPYNANCTKTPSNLIPVPTPPAPPAPSPSVKPKPSLSNVQPKPSSVKPGNSTVVRNVTASSEAWNEKSGNLWTLMMALVCGLFVFGMIGMTPMP</sequence>
<name>A0AA88GWV7_NAELO</name>
<dbReference type="AlphaFoldDB" id="A0AA88GWV7"/>
<evidence type="ECO:0000313" key="3">
    <source>
        <dbReference type="EMBL" id="KAG2387223.1"/>
    </source>
</evidence>
<dbReference type="Proteomes" id="UP000816034">
    <property type="component" value="Unassembled WGS sequence"/>
</dbReference>
<evidence type="ECO:0008006" key="5">
    <source>
        <dbReference type="Google" id="ProtNLM"/>
    </source>
</evidence>
<feature type="compositionally biased region" description="Polar residues" evidence="1">
    <location>
        <begin position="243"/>
        <end position="259"/>
    </location>
</feature>
<keyword evidence="2" id="KW-0812">Transmembrane</keyword>
<accession>A0AA88GWV7</accession>
<keyword evidence="2" id="KW-1133">Transmembrane helix</keyword>
<evidence type="ECO:0000313" key="4">
    <source>
        <dbReference type="Proteomes" id="UP000816034"/>
    </source>
</evidence>
<dbReference type="GeneID" id="68094011"/>
<feature type="region of interest" description="Disordered" evidence="1">
    <location>
        <begin position="222"/>
        <end position="259"/>
    </location>
</feature>
<keyword evidence="2" id="KW-0472">Membrane</keyword>
<dbReference type="EMBL" id="PYSW02000013">
    <property type="protein sequence ID" value="KAG2387223.1"/>
    <property type="molecule type" value="Genomic_DNA"/>
</dbReference>
<comment type="caution">
    <text evidence="3">The sequence shown here is derived from an EMBL/GenBank/DDBJ whole genome shotgun (WGS) entry which is preliminary data.</text>
</comment>
<keyword evidence="4" id="KW-1185">Reference proteome</keyword>
<evidence type="ECO:0000256" key="1">
    <source>
        <dbReference type="SAM" id="MobiDB-lite"/>
    </source>
</evidence>
<feature type="transmembrane region" description="Helical" evidence="2">
    <location>
        <begin position="21"/>
        <end position="43"/>
    </location>
</feature>
<organism evidence="3 4">
    <name type="scientific">Naegleria lovaniensis</name>
    <name type="common">Amoeba</name>
    <dbReference type="NCBI Taxonomy" id="51637"/>
    <lineage>
        <taxon>Eukaryota</taxon>
        <taxon>Discoba</taxon>
        <taxon>Heterolobosea</taxon>
        <taxon>Tetramitia</taxon>
        <taxon>Eutetramitia</taxon>
        <taxon>Vahlkampfiidae</taxon>
        <taxon>Naegleria</taxon>
    </lineage>
</organism>
<protein>
    <recommendedName>
        <fullName evidence="5">DOMON domain-containing protein</fullName>
    </recommendedName>
</protein>
<proteinExistence type="predicted"/>